<dbReference type="GO" id="GO:0030170">
    <property type="term" value="F:pyridoxal phosphate binding"/>
    <property type="evidence" value="ECO:0007669"/>
    <property type="project" value="InterPro"/>
</dbReference>
<gene>
    <name evidence="2" type="ORF">FAP39_01505</name>
</gene>
<dbReference type="PANTHER" id="PTHR36930:SF1">
    <property type="entry name" value="MOSC DOMAIN-CONTAINING PROTEIN"/>
    <property type="match status" value="1"/>
</dbReference>
<evidence type="ECO:0000313" key="3">
    <source>
        <dbReference type="Proteomes" id="UP000306575"/>
    </source>
</evidence>
<name>A0A4U7N9Y3_9RHOB</name>
<dbReference type="GO" id="GO:0003824">
    <property type="term" value="F:catalytic activity"/>
    <property type="evidence" value="ECO:0007669"/>
    <property type="project" value="InterPro"/>
</dbReference>
<dbReference type="PROSITE" id="PS51340">
    <property type="entry name" value="MOSC"/>
    <property type="match status" value="1"/>
</dbReference>
<dbReference type="Proteomes" id="UP000306575">
    <property type="component" value="Unassembled WGS sequence"/>
</dbReference>
<proteinExistence type="predicted"/>
<dbReference type="AlphaFoldDB" id="A0A4U7N9Y3"/>
<comment type="caution">
    <text evidence="2">The sequence shown here is derived from an EMBL/GenBank/DDBJ whole genome shotgun (WGS) entry which is preliminary data.</text>
</comment>
<reference evidence="2 3" key="1">
    <citation type="submission" date="2019-04" db="EMBL/GenBank/DDBJ databases">
        <title>Genome sequence of Pelagicola litoralis CL-ES2.</title>
        <authorList>
            <person name="Cao J."/>
        </authorList>
    </citation>
    <scope>NUCLEOTIDE SEQUENCE [LARGE SCALE GENOMIC DNA]</scope>
    <source>
        <strain evidence="2 3">CL-ES2</strain>
    </source>
</reference>
<dbReference type="InterPro" id="IPR052716">
    <property type="entry name" value="MOSC_domain"/>
</dbReference>
<organism evidence="2 3">
    <name type="scientific">Shimia litoralis</name>
    <dbReference type="NCBI Taxonomy" id="420403"/>
    <lineage>
        <taxon>Bacteria</taxon>
        <taxon>Pseudomonadati</taxon>
        <taxon>Pseudomonadota</taxon>
        <taxon>Alphaproteobacteria</taxon>
        <taxon>Rhodobacterales</taxon>
        <taxon>Roseobacteraceae</taxon>
    </lineage>
</organism>
<keyword evidence="3" id="KW-1185">Reference proteome</keyword>
<dbReference type="EMBL" id="SULI01000001">
    <property type="protein sequence ID" value="TKZ22577.1"/>
    <property type="molecule type" value="Genomic_DNA"/>
</dbReference>
<evidence type="ECO:0000259" key="1">
    <source>
        <dbReference type="PROSITE" id="PS51340"/>
    </source>
</evidence>
<dbReference type="PANTHER" id="PTHR36930">
    <property type="entry name" value="METAL-SULFUR CLUSTER BIOSYNTHESIS PROTEINS YUAD-RELATED"/>
    <property type="match status" value="1"/>
</dbReference>
<dbReference type="GO" id="GO:0030151">
    <property type="term" value="F:molybdenum ion binding"/>
    <property type="evidence" value="ECO:0007669"/>
    <property type="project" value="InterPro"/>
</dbReference>
<dbReference type="OrthoDB" id="9808413at2"/>
<dbReference type="RefSeq" id="WP_138014593.1">
    <property type="nucleotide sequence ID" value="NZ_SULI01000001.1"/>
</dbReference>
<dbReference type="SUPFAM" id="SSF50800">
    <property type="entry name" value="PK beta-barrel domain-like"/>
    <property type="match status" value="1"/>
</dbReference>
<accession>A0A4U7N9Y3</accession>
<sequence>MPALMPTDYFAEVLWLGRVADSVENLRSEPLEEMDLDFDGVAGECHAGLTRKSCSRVLSQHPRGTEIANSRQISILSAEELETIADDLGIEEFDPAWVGASMILRGIPNFSHIPPSSRLQADSGATIVVDMENRPCVLPARVIEVESPGHGRAFKSAAQGKRGVVGWVEREGLVRVGDVLRLHIPDQPVWSELANARA</sequence>
<dbReference type="InterPro" id="IPR011037">
    <property type="entry name" value="Pyrv_Knase-like_insert_dom_sf"/>
</dbReference>
<feature type="domain" description="MOSC" evidence="1">
    <location>
        <begin position="28"/>
        <end position="183"/>
    </location>
</feature>
<dbReference type="InterPro" id="IPR005302">
    <property type="entry name" value="MoCF_Sase_C"/>
</dbReference>
<dbReference type="Pfam" id="PF03473">
    <property type="entry name" value="MOSC"/>
    <property type="match status" value="1"/>
</dbReference>
<evidence type="ECO:0000313" key="2">
    <source>
        <dbReference type="EMBL" id="TKZ22577.1"/>
    </source>
</evidence>
<dbReference type="Gene3D" id="2.40.33.20">
    <property type="entry name" value="PK beta-barrel domain-like"/>
    <property type="match status" value="1"/>
</dbReference>
<protein>
    <submittedName>
        <fullName evidence="2">MOSC domain-containing protein</fullName>
    </submittedName>
</protein>